<organism evidence="9 10">
    <name type="scientific">Isobaculum melis</name>
    <dbReference type="NCBI Taxonomy" id="142588"/>
    <lineage>
        <taxon>Bacteria</taxon>
        <taxon>Bacillati</taxon>
        <taxon>Bacillota</taxon>
        <taxon>Bacilli</taxon>
        <taxon>Lactobacillales</taxon>
        <taxon>Carnobacteriaceae</taxon>
        <taxon>Isobaculum</taxon>
    </lineage>
</organism>
<dbReference type="GO" id="GO:0005829">
    <property type="term" value="C:cytosol"/>
    <property type="evidence" value="ECO:0007669"/>
    <property type="project" value="TreeGrafter"/>
</dbReference>
<dbReference type="InterPro" id="IPR036397">
    <property type="entry name" value="RNaseH_sf"/>
</dbReference>
<evidence type="ECO:0000256" key="6">
    <source>
        <dbReference type="ARBA" id="ARBA00022932"/>
    </source>
</evidence>
<dbReference type="OrthoDB" id="9803913at2"/>
<evidence type="ECO:0000259" key="8">
    <source>
        <dbReference type="SMART" id="SM00479"/>
    </source>
</evidence>
<keyword evidence="5" id="KW-0378">Hydrolase</keyword>
<dbReference type="Gene3D" id="3.30.420.10">
    <property type="entry name" value="Ribonuclease H-like superfamily/Ribonuclease H"/>
    <property type="match status" value="1"/>
</dbReference>
<evidence type="ECO:0000256" key="7">
    <source>
        <dbReference type="ARBA" id="ARBA00070925"/>
    </source>
</evidence>
<accession>A0A1H9TGI5</accession>
<sequence length="177" mass="20467">MDFIAFDFETANHEKHSACSVALTFVKNNQITNEYYTLIKPETPFFWRNIQVHGIKEEDVALAPYFPEVWYHLKDYFTENQLIVAHNMNFDKSILAGCLDYYGMPAPHYKTLCTVQSSRKLLPASSNHRLNTVCDYLNIPFENHHHALADSNACAKILLHLEEQFGEQALKPFIKSI</sequence>
<dbReference type="RefSeq" id="WP_092652945.1">
    <property type="nucleotide sequence ID" value="NZ_FOHA01000013.1"/>
</dbReference>
<name>A0A1H9TGI5_9LACT</name>
<dbReference type="GO" id="GO:0006260">
    <property type="term" value="P:DNA replication"/>
    <property type="evidence" value="ECO:0007669"/>
    <property type="project" value="UniProtKB-KW"/>
</dbReference>
<dbReference type="PANTHER" id="PTHR30231">
    <property type="entry name" value="DNA POLYMERASE III SUBUNIT EPSILON"/>
    <property type="match status" value="1"/>
</dbReference>
<feature type="domain" description="Exonuclease" evidence="8">
    <location>
        <begin position="2"/>
        <end position="167"/>
    </location>
</feature>
<dbReference type="PANTHER" id="PTHR30231:SF42">
    <property type="entry name" value="EXONUCLEASE"/>
    <property type="match status" value="1"/>
</dbReference>
<keyword evidence="3" id="KW-0235">DNA replication</keyword>
<dbReference type="STRING" id="142588.SAMN04488559_11342"/>
<evidence type="ECO:0000313" key="10">
    <source>
        <dbReference type="Proteomes" id="UP000198948"/>
    </source>
</evidence>
<dbReference type="SMART" id="SM00479">
    <property type="entry name" value="EXOIII"/>
    <property type="match status" value="1"/>
</dbReference>
<dbReference type="InterPro" id="IPR012337">
    <property type="entry name" value="RNaseH-like_sf"/>
</dbReference>
<protein>
    <recommendedName>
        <fullName evidence="7">DNA polymerase III polC-type</fullName>
    </recommendedName>
</protein>
<gene>
    <name evidence="9" type="ORF">SAMN04488559_11342</name>
</gene>
<dbReference type="AlphaFoldDB" id="A0A1H9TGI5"/>
<dbReference type="EMBL" id="FOHA01000013">
    <property type="protein sequence ID" value="SER96196.1"/>
    <property type="molecule type" value="Genomic_DNA"/>
</dbReference>
<dbReference type="SUPFAM" id="SSF53098">
    <property type="entry name" value="Ribonuclease H-like"/>
    <property type="match status" value="1"/>
</dbReference>
<keyword evidence="2" id="KW-0548">Nucleotidyltransferase</keyword>
<dbReference type="InterPro" id="IPR013520">
    <property type="entry name" value="Ribonucl_H"/>
</dbReference>
<evidence type="ECO:0000256" key="2">
    <source>
        <dbReference type="ARBA" id="ARBA00022695"/>
    </source>
</evidence>
<proteinExistence type="predicted"/>
<dbReference type="Pfam" id="PF00929">
    <property type="entry name" value="RNase_T"/>
    <property type="match status" value="1"/>
</dbReference>
<dbReference type="FunFam" id="3.30.420.10:FF:000045">
    <property type="entry name" value="3'-5' exonuclease DinG"/>
    <property type="match status" value="1"/>
</dbReference>
<dbReference type="GO" id="GO:0008408">
    <property type="term" value="F:3'-5' exonuclease activity"/>
    <property type="evidence" value="ECO:0007669"/>
    <property type="project" value="TreeGrafter"/>
</dbReference>
<evidence type="ECO:0000256" key="5">
    <source>
        <dbReference type="ARBA" id="ARBA00022839"/>
    </source>
</evidence>
<evidence type="ECO:0000256" key="4">
    <source>
        <dbReference type="ARBA" id="ARBA00022722"/>
    </source>
</evidence>
<dbReference type="CDD" id="cd06130">
    <property type="entry name" value="DNA_pol_III_epsilon_like"/>
    <property type="match status" value="1"/>
</dbReference>
<keyword evidence="1" id="KW-0808">Transferase</keyword>
<keyword evidence="6" id="KW-0239">DNA-directed DNA polymerase</keyword>
<dbReference type="Proteomes" id="UP000198948">
    <property type="component" value="Unassembled WGS sequence"/>
</dbReference>
<keyword evidence="10" id="KW-1185">Reference proteome</keyword>
<reference evidence="9 10" key="1">
    <citation type="submission" date="2016-10" db="EMBL/GenBank/DDBJ databases">
        <authorList>
            <person name="de Groot N.N."/>
        </authorList>
    </citation>
    <scope>NUCLEOTIDE SEQUENCE [LARGE SCALE GENOMIC DNA]</scope>
    <source>
        <strain evidence="9 10">DSM 13760</strain>
    </source>
</reference>
<dbReference type="GO" id="GO:0003887">
    <property type="term" value="F:DNA-directed DNA polymerase activity"/>
    <property type="evidence" value="ECO:0007669"/>
    <property type="project" value="UniProtKB-KW"/>
</dbReference>
<evidence type="ECO:0000256" key="3">
    <source>
        <dbReference type="ARBA" id="ARBA00022705"/>
    </source>
</evidence>
<dbReference type="GO" id="GO:0003676">
    <property type="term" value="F:nucleic acid binding"/>
    <property type="evidence" value="ECO:0007669"/>
    <property type="project" value="InterPro"/>
</dbReference>
<keyword evidence="4" id="KW-0540">Nuclease</keyword>
<evidence type="ECO:0000313" key="9">
    <source>
        <dbReference type="EMBL" id="SER96196.1"/>
    </source>
</evidence>
<evidence type="ECO:0000256" key="1">
    <source>
        <dbReference type="ARBA" id="ARBA00022679"/>
    </source>
</evidence>
<keyword evidence="5" id="KW-0269">Exonuclease</keyword>